<dbReference type="PANTHER" id="PTHR31756:SF3">
    <property type="entry name" value="PYRUVATE, PHOSPHATE DIKINASE REGULATORY PROTEIN 1, CHLOROPLASTIC"/>
    <property type="match status" value="1"/>
</dbReference>
<evidence type="ECO:0000256" key="3">
    <source>
        <dbReference type="ARBA" id="ARBA00022741"/>
    </source>
</evidence>
<accession>A0ABT7QK59</accession>
<keyword evidence="4 5" id="KW-0418">Kinase</keyword>
<evidence type="ECO:0000256" key="1">
    <source>
        <dbReference type="ARBA" id="ARBA00022527"/>
    </source>
</evidence>
<evidence type="ECO:0000256" key="5">
    <source>
        <dbReference type="HAMAP-Rule" id="MF_01062"/>
    </source>
</evidence>
<comment type="caution">
    <text evidence="6">The sequence shown here is derived from an EMBL/GenBank/DDBJ whole genome shotgun (WGS) entry which is preliminary data.</text>
</comment>
<reference evidence="6" key="2">
    <citation type="journal article" date="2023" name="Microbiome">
        <title>Synthase-selected sorting approach identifies a beta-lactone synthase in a nudibranch symbiotic bacterium.</title>
        <authorList>
            <person name="Dzunkova M."/>
            <person name="La Clair J.J."/>
            <person name="Tyml T."/>
            <person name="Doud D."/>
            <person name="Schulz F."/>
            <person name="Piquer-Esteban S."/>
            <person name="Porcel Sanchis D."/>
            <person name="Osborn A."/>
            <person name="Robinson D."/>
            <person name="Louie K.B."/>
            <person name="Bowen B.P."/>
            <person name="Bowers R.M."/>
            <person name="Lee J."/>
            <person name="Arnau V."/>
            <person name="Diaz-Villanueva W."/>
            <person name="Stepanauskas R."/>
            <person name="Gosliner T."/>
            <person name="Date S.V."/>
            <person name="Northen T.R."/>
            <person name="Cheng J.F."/>
            <person name="Burkart M.D."/>
            <person name="Woyke T."/>
        </authorList>
    </citation>
    <scope>NUCLEOTIDE SEQUENCE</scope>
    <source>
        <strain evidence="6">Df01</strain>
    </source>
</reference>
<organism evidence="6 7">
    <name type="scientific">Candidatus Doriopsillibacter californiensis</name>
    <dbReference type="NCBI Taxonomy" id="2970740"/>
    <lineage>
        <taxon>Bacteria</taxon>
        <taxon>Pseudomonadati</taxon>
        <taxon>Pseudomonadota</taxon>
        <taxon>Gammaproteobacteria</taxon>
        <taxon>Candidatus Tethybacterales</taxon>
        <taxon>Candidatus Persebacteraceae</taxon>
        <taxon>Candidatus Doriopsillibacter</taxon>
    </lineage>
</organism>
<name>A0ABT7QK59_9GAMM</name>
<evidence type="ECO:0000256" key="4">
    <source>
        <dbReference type="ARBA" id="ARBA00022777"/>
    </source>
</evidence>
<evidence type="ECO:0000256" key="2">
    <source>
        <dbReference type="ARBA" id="ARBA00022679"/>
    </source>
</evidence>
<comment type="catalytic activity">
    <reaction evidence="5">
        <text>[pyruvate, water dikinase]-phosphate + phosphate + H(+) = [pyruvate, water dikinase] + diphosphate</text>
        <dbReference type="Rhea" id="RHEA:48580"/>
        <dbReference type="Rhea" id="RHEA-COMP:11425"/>
        <dbReference type="Rhea" id="RHEA-COMP:11426"/>
        <dbReference type="ChEBI" id="CHEBI:15378"/>
        <dbReference type="ChEBI" id="CHEBI:33019"/>
        <dbReference type="ChEBI" id="CHEBI:43176"/>
        <dbReference type="ChEBI" id="CHEBI:43474"/>
        <dbReference type="ChEBI" id="CHEBI:68546"/>
        <dbReference type="EC" id="2.7.4.28"/>
    </reaction>
</comment>
<keyword evidence="2 5" id="KW-0808">Transferase</keyword>
<proteinExistence type="inferred from homology"/>
<comment type="function">
    <text evidence="5">Bifunctional serine/threonine kinase and phosphorylase involved in the regulation of the phosphoenolpyruvate synthase (PEPS) by catalyzing its phosphorylation/dephosphorylation.</text>
</comment>
<evidence type="ECO:0000313" key="6">
    <source>
        <dbReference type="EMBL" id="MDM5147089.1"/>
    </source>
</evidence>
<dbReference type="EC" id="2.7.4.28" evidence="5"/>
<sequence>MKRSVFFISDSTGITVEALGRSVLSQFDGVTFAEQTLAFVDTPQKAADTVRQIQAASEHDGARPLIFYTFADEILADVIRQSGALTMDCLEIFVRPIEEELGITALHSAGRAHSMRDRDYQRRIDALNFAMGFDDGARLQGLHNADIVLIGVSRSGKTPTSLYLALHFGVFAANYPLVDEDLADDAIPTTLAPYKNKLYGLTIEPTRLTQIREQRRPGSQYAKSEKCEREVRAALRLYKANGIPYLDTTNRSVEELSSKILKESALLRQAGG</sequence>
<evidence type="ECO:0000313" key="7">
    <source>
        <dbReference type="Proteomes" id="UP001168167"/>
    </source>
</evidence>
<reference evidence="6" key="1">
    <citation type="submission" date="2022-08" db="EMBL/GenBank/DDBJ databases">
        <authorList>
            <person name="Dzunkova M."/>
            <person name="La Clair J."/>
            <person name="Tyml T."/>
            <person name="Doud D."/>
            <person name="Schulz F."/>
            <person name="Piquer S."/>
            <person name="Porcel Sanchis D."/>
            <person name="Osborn A."/>
            <person name="Robinson D."/>
            <person name="Louie K.B."/>
            <person name="Bowen B.P."/>
            <person name="Bowers R."/>
            <person name="Lee J."/>
            <person name="Arnau Llombart V."/>
            <person name="Diaz Villanueva W."/>
            <person name="Gosliner T."/>
            <person name="Northen T."/>
            <person name="Cheng J.-F."/>
            <person name="Burkart M.D."/>
            <person name="Woyke T."/>
        </authorList>
    </citation>
    <scope>NUCLEOTIDE SEQUENCE</scope>
    <source>
        <strain evidence="6">Df01</strain>
    </source>
</reference>
<comment type="similarity">
    <text evidence="5">Belongs to the pyruvate, phosphate/water dikinase regulatory protein family. PSRP subfamily.</text>
</comment>
<dbReference type="HAMAP" id="MF_01062">
    <property type="entry name" value="PSRP"/>
    <property type="match status" value="1"/>
</dbReference>
<dbReference type="EC" id="2.7.11.33" evidence="5"/>
<dbReference type="Pfam" id="PF03618">
    <property type="entry name" value="Kinase-PPPase"/>
    <property type="match status" value="1"/>
</dbReference>
<protein>
    <recommendedName>
        <fullName evidence="5">Putative phosphoenolpyruvate synthase regulatory protein</fullName>
        <shortName evidence="5">PEP synthase regulatory protein</shortName>
        <shortName evidence="5">PSRP</shortName>
        <ecNumber evidence="5">2.7.11.33</ecNumber>
        <ecNumber evidence="5">2.7.4.28</ecNumber>
    </recommendedName>
    <alternativeName>
        <fullName evidence="5">Pyruvate, water dikinase regulatory protein</fullName>
    </alternativeName>
</protein>
<dbReference type="InterPro" id="IPR026530">
    <property type="entry name" value="PSRP"/>
</dbReference>
<dbReference type="NCBIfam" id="NF003742">
    <property type="entry name" value="PRK05339.1"/>
    <property type="match status" value="1"/>
</dbReference>
<gene>
    <name evidence="6" type="ORF">NQX30_01655</name>
</gene>
<comment type="catalytic activity">
    <reaction evidence="5">
        <text>[pyruvate, water dikinase] + ADP = [pyruvate, water dikinase]-phosphate + AMP + H(+)</text>
        <dbReference type="Rhea" id="RHEA:46020"/>
        <dbReference type="Rhea" id="RHEA-COMP:11425"/>
        <dbReference type="Rhea" id="RHEA-COMP:11426"/>
        <dbReference type="ChEBI" id="CHEBI:15378"/>
        <dbReference type="ChEBI" id="CHEBI:43176"/>
        <dbReference type="ChEBI" id="CHEBI:68546"/>
        <dbReference type="ChEBI" id="CHEBI:456215"/>
        <dbReference type="ChEBI" id="CHEBI:456216"/>
        <dbReference type="EC" id="2.7.11.33"/>
    </reaction>
</comment>
<dbReference type="Proteomes" id="UP001168167">
    <property type="component" value="Unassembled WGS sequence"/>
</dbReference>
<keyword evidence="1 5" id="KW-0723">Serine/threonine-protein kinase</keyword>
<dbReference type="PANTHER" id="PTHR31756">
    <property type="entry name" value="PYRUVATE, PHOSPHATE DIKINASE REGULATORY PROTEIN 1, CHLOROPLASTIC"/>
    <property type="match status" value="1"/>
</dbReference>
<dbReference type="InterPro" id="IPR005177">
    <property type="entry name" value="Kinase-pyrophosphorylase"/>
</dbReference>
<keyword evidence="7" id="KW-1185">Reference proteome</keyword>
<keyword evidence="3 5" id="KW-0547">Nucleotide-binding</keyword>
<dbReference type="EMBL" id="JANQAO010000001">
    <property type="protein sequence ID" value="MDM5147089.1"/>
    <property type="molecule type" value="Genomic_DNA"/>
</dbReference>
<dbReference type="GO" id="GO:0016301">
    <property type="term" value="F:kinase activity"/>
    <property type="evidence" value="ECO:0007669"/>
    <property type="project" value="UniProtKB-KW"/>
</dbReference>
<feature type="binding site" evidence="5">
    <location>
        <begin position="151"/>
        <end position="158"/>
    </location>
    <ligand>
        <name>ADP</name>
        <dbReference type="ChEBI" id="CHEBI:456216"/>
    </ligand>
</feature>